<accession>A0ABR9JJ22</accession>
<evidence type="ECO:0000256" key="1">
    <source>
        <dbReference type="SAM" id="MobiDB-lite"/>
    </source>
</evidence>
<keyword evidence="3" id="KW-1185">Reference proteome</keyword>
<dbReference type="Proteomes" id="UP000627838">
    <property type="component" value="Unassembled WGS sequence"/>
</dbReference>
<dbReference type="SUPFAM" id="SSF50969">
    <property type="entry name" value="YVTN repeat-like/Quinoprotein amine dehydrogenase"/>
    <property type="match status" value="1"/>
</dbReference>
<feature type="region of interest" description="Disordered" evidence="1">
    <location>
        <begin position="634"/>
        <end position="653"/>
    </location>
</feature>
<dbReference type="InterPro" id="IPR015943">
    <property type="entry name" value="WD40/YVTN_repeat-like_dom_sf"/>
</dbReference>
<name>A0ABR9JJ22_9ACTN</name>
<evidence type="ECO:0008006" key="4">
    <source>
        <dbReference type="Google" id="ProtNLM"/>
    </source>
</evidence>
<feature type="compositionally biased region" description="Basic and acidic residues" evidence="1">
    <location>
        <begin position="1"/>
        <end position="14"/>
    </location>
</feature>
<dbReference type="InterPro" id="IPR001680">
    <property type="entry name" value="WD40_rpt"/>
</dbReference>
<sequence length="791" mass="86826">MAKPTHRERAERLAARSARSGPRGRWAARRLFATARKNNEVVRIATVLIARTPDHRLHEQAKLRLADWWGEDDESRVRQAVVETGAVAREGYARLRTLALLGRLAESWDEPDVRQARRLLTDYDPDVRLNAAAACRAATGAVHEALWEEAAHAGDPLEGILLDLEAPPPVRQLDRLWAEWFENPAGPLGDALFRWARPPSDTRPVAVALVEAAPPNRAALLYALILGDAPLREAAAKLAPPPDRDFVEELCERVLLRPEAARFCVDRELAPRDPARRALFYVITGQAGQHRALDPDGRLLALAYASAAPAVRVRAREAMLASGELDLVRVIVGEDRRARMAEMPREEARYLAERLAERREWDELWAFVRDLPIATAVELVRLADRWTPRQEDEHRYFRALHDTDPATVDEGLARLPERPPLEPHAVLRLPDQRILHLSFSPDRPPGSPDGPFLAVASIGQGVTVIDLRTARPVQRHEEHSPRIDGVLHVGDGAVIAHLKLLGETAYQLLRYADGASQPVLTTAQPVKSLALTGDDGGFAACTADGDLLLFDPDGEVRTLHITPSGHPAPDAISVHRESGRIVALGDPANVHLIEPAAPSVTAVPTAEPVARAVFLDADTLLCRLENGLVTRMTLPDGRQGPPSQTKQLGPAEPHALPRTGEAVFICVYGELHVYGGDPPERVHVRRSPDDSAGCLAVSPDGSLLAAGYRTGRIDLFDLRPRELAAVVRRPAAALKPRDLRLVTDTLDDAKLPPETRTALDLLRTALEHRFRFDVELGEAVHLAAGEHDVSL</sequence>
<proteinExistence type="predicted"/>
<evidence type="ECO:0000313" key="3">
    <source>
        <dbReference type="Proteomes" id="UP000627838"/>
    </source>
</evidence>
<organism evidence="2 3">
    <name type="scientific">Actinomadura algeriensis</name>
    <dbReference type="NCBI Taxonomy" id="1679523"/>
    <lineage>
        <taxon>Bacteria</taxon>
        <taxon>Bacillati</taxon>
        <taxon>Actinomycetota</taxon>
        <taxon>Actinomycetes</taxon>
        <taxon>Streptosporangiales</taxon>
        <taxon>Thermomonosporaceae</taxon>
        <taxon>Actinomadura</taxon>
    </lineage>
</organism>
<comment type="caution">
    <text evidence="2">The sequence shown here is derived from an EMBL/GenBank/DDBJ whole genome shotgun (WGS) entry which is preliminary data.</text>
</comment>
<dbReference type="RefSeq" id="WP_192757546.1">
    <property type="nucleotide sequence ID" value="NZ_JADBDZ010000001.1"/>
</dbReference>
<protein>
    <recommendedName>
        <fullName evidence="4">WD40 repeat protein</fullName>
    </recommendedName>
</protein>
<reference evidence="2 3" key="1">
    <citation type="submission" date="2020-10" db="EMBL/GenBank/DDBJ databases">
        <title>Sequencing the genomes of 1000 actinobacteria strains.</title>
        <authorList>
            <person name="Klenk H.-P."/>
        </authorList>
    </citation>
    <scope>NUCLEOTIDE SEQUENCE [LARGE SCALE GENOMIC DNA]</scope>
    <source>
        <strain evidence="2 3">DSM 46744</strain>
    </source>
</reference>
<feature type="region of interest" description="Disordered" evidence="1">
    <location>
        <begin position="1"/>
        <end position="21"/>
    </location>
</feature>
<evidence type="ECO:0000313" key="2">
    <source>
        <dbReference type="EMBL" id="MBE1530556.1"/>
    </source>
</evidence>
<dbReference type="SMART" id="SM00320">
    <property type="entry name" value="WD40"/>
    <property type="match status" value="3"/>
</dbReference>
<dbReference type="EMBL" id="JADBDZ010000001">
    <property type="protein sequence ID" value="MBE1530556.1"/>
    <property type="molecule type" value="Genomic_DNA"/>
</dbReference>
<dbReference type="InterPro" id="IPR011044">
    <property type="entry name" value="Quino_amine_DH_bsu"/>
</dbReference>
<dbReference type="Gene3D" id="2.130.10.10">
    <property type="entry name" value="YVTN repeat-like/Quinoprotein amine dehydrogenase"/>
    <property type="match status" value="1"/>
</dbReference>
<gene>
    <name evidence="2" type="ORF">H4W34_000389</name>
</gene>